<feature type="domain" description="C-type lectin" evidence="2">
    <location>
        <begin position="174"/>
        <end position="304"/>
    </location>
</feature>
<dbReference type="InterPro" id="IPR001304">
    <property type="entry name" value="C-type_lectin-like"/>
</dbReference>
<evidence type="ECO:0000259" key="2">
    <source>
        <dbReference type="PROSITE" id="PS50041"/>
    </source>
</evidence>
<dbReference type="PANTHER" id="PTHR22803">
    <property type="entry name" value="MANNOSE, PHOSPHOLIPASE, LECTIN RECEPTOR RELATED"/>
    <property type="match status" value="1"/>
</dbReference>
<feature type="chain" id="PRO_5047118237" evidence="1">
    <location>
        <begin position="25"/>
        <end position="315"/>
    </location>
</feature>
<dbReference type="CDD" id="cd00037">
    <property type="entry name" value="CLECT"/>
    <property type="match status" value="2"/>
</dbReference>
<dbReference type="PROSITE" id="PS50041">
    <property type="entry name" value="C_TYPE_LECTIN_2"/>
    <property type="match status" value="1"/>
</dbReference>
<dbReference type="Gene3D" id="3.10.100.10">
    <property type="entry name" value="Mannose-Binding Protein A, subunit A"/>
    <property type="match status" value="2"/>
</dbReference>
<evidence type="ECO:0000256" key="1">
    <source>
        <dbReference type="SAM" id="SignalP"/>
    </source>
</evidence>
<dbReference type="InterPro" id="IPR016186">
    <property type="entry name" value="C-type_lectin-like/link_sf"/>
</dbReference>
<accession>A0A8B8HYZ7</accession>
<keyword evidence="1" id="KW-0732">Signal</keyword>
<protein>
    <submittedName>
        <fullName evidence="4">Lymphocyte antigen 75</fullName>
    </submittedName>
</protein>
<dbReference type="InterPro" id="IPR050111">
    <property type="entry name" value="C-type_lectin/snaclec_domain"/>
</dbReference>
<dbReference type="OrthoDB" id="418245at2759"/>
<dbReference type="AlphaFoldDB" id="A0A8B8HYZ7"/>
<dbReference type="OMA" id="FYAFICE"/>
<dbReference type="Pfam" id="PF00059">
    <property type="entry name" value="Lectin_C"/>
    <property type="match status" value="1"/>
</dbReference>
<name>A0A8B8HYZ7_VANTA</name>
<dbReference type="GeneID" id="113396277"/>
<feature type="signal peptide" evidence="1">
    <location>
        <begin position="1"/>
        <end position="24"/>
    </location>
</feature>
<dbReference type="RefSeq" id="XP_026489945.2">
    <property type="nucleotide sequence ID" value="XM_026634160.2"/>
</dbReference>
<proteinExistence type="predicted"/>
<dbReference type="SUPFAM" id="SSF56436">
    <property type="entry name" value="C-type lectin-like"/>
    <property type="match status" value="2"/>
</dbReference>
<gene>
    <name evidence="4" type="primary">LOC113396277</name>
</gene>
<organism evidence="3 4">
    <name type="scientific">Vanessa tameamea</name>
    <name type="common">Kamehameha butterfly</name>
    <dbReference type="NCBI Taxonomy" id="334116"/>
    <lineage>
        <taxon>Eukaryota</taxon>
        <taxon>Metazoa</taxon>
        <taxon>Ecdysozoa</taxon>
        <taxon>Arthropoda</taxon>
        <taxon>Hexapoda</taxon>
        <taxon>Insecta</taxon>
        <taxon>Pterygota</taxon>
        <taxon>Neoptera</taxon>
        <taxon>Endopterygota</taxon>
        <taxon>Lepidoptera</taxon>
        <taxon>Glossata</taxon>
        <taxon>Ditrysia</taxon>
        <taxon>Papilionoidea</taxon>
        <taxon>Nymphalidae</taxon>
        <taxon>Nymphalinae</taxon>
        <taxon>Vanessa</taxon>
    </lineage>
</organism>
<dbReference type="Proteomes" id="UP001652626">
    <property type="component" value="Chromosome 8"/>
</dbReference>
<dbReference type="SMART" id="SM00034">
    <property type="entry name" value="CLECT"/>
    <property type="match status" value="2"/>
</dbReference>
<sequence>MSCVQKCLYIFLLTFIIEIPVTYSKQFRTDYVYNRKTDAFYKFHIESVWFSRAESICQLEGASVMIPTSDNDVSQVHGMFKGYPDLGNFVWIGYDGKTHESAEEQPLINLDDLGSRDMSLVRYDRGCDVLTRDGEIKTYECYRTLPFICKVEANQAYFDNRCMVYGRDYQYFANVSSCYKIPRLPYSWDQAYDECRAEGAHLAILNSDMERQVLRNFLKSTPSVPGAQATFFFFVGIRAQKKIDGSPIVFKTVFNETLEEAGYSHWSDNEPNNALQNEYCGTIFIADGKYNDVYCGHFYAFICESEVKELSKSFQ</sequence>
<dbReference type="InterPro" id="IPR016187">
    <property type="entry name" value="CTDL_fold"/>
</dbReference>
<evidence type="ECO:0000313" key="3">
    <source>
        <dbReference type="Proteomes" id="UP001652626"/>
    </source>
</evidence>
<evidence type="ECO:0000313" key="4">
    <source>
        <dbReference type="RefSeq" id="XP_026489945.2"/>
    </source>
</evidence>
<keyword evidence="3" id="KW-1185">Reference proteome</keyword>
<reference evidence="4" key="1">
    <citation type="submission" date="2025-08" db="UniProtKB">
        <authorList>
            <consortium name="RefSeq"/>
        </authorList>
    </citation>
    <scope>IDENTIFICATION</scope>
    <source>
        <tissue evidence="4">Whole body</tissue>
    </source>
</reference>